<dbReference type="CDD" id="cd17535">
    <property type="entry name" value="REC_NarL-like"/>
    <property type="match status" value="1"/>
</dbReference>
<evidence type="ECO:0000256" key="2">
    <source>
        <dbReference type="ARBA" id="ARBA00023125"/>
    </source>
</evidence>
<gene>
    <name evidence="6" type="ORF">GIW81_09170</name>
</gene>
<protein>
    <submittedName>
        <fullName evidence="6">Response regulator</fullName>
    </submittedName>
</protein>
<evidence type="ECO:0000256" key="3">
    <source>
        <dbReference type="PROSITE-ProRule" id="PRU00169"/>
    </source>
</evidence>
<sequence>MIAPAIGGAWSFAYLRRSAAGADCAEAGRGQGSYPPRVSRRRPGPWCCNSKYPSGAARPVVWAFLANLTAALRVSSADVENEPQQPHSAPEEQVVPSGILIVDDHPLFIEALEQVIQATFPNAAVFKASSIEMARGVLDKENRVELVLLDLSMPGTRGLEGVIELRKRYPKLPIVIVSALEDPRIISEVMQCGAAGFISKSTRGGDLSRALKDVMEGSVVLPRGYQPPAEVSPSSDLAARIATLTPQQVRVLQMLRQGLLNKQIAFELDVGETTIKAHVSEILRKLKVNSRTQAVIEAAKIDFDSILGPSRDN</sequence>
<dbReference type="InterPro" id="IPR011006">
    <property type="entry name" value="CheY-like_superfamily"/>
</dbReference>
<organism evidence="6 7">
    <name type="scientific">Hyphomicrobium album</name>
    <dbReference type="NCBI Taxonomy" id="2665159"/>
    <lineage>
        <taxon>Bacteria</taxon>
        <taxon>Pseudomonadati</taxon>
        <taxon>Pseudomonadota</taxon>
        <taxon>Alphaproteobacteria</taxon>
        <taxon>Hyphomicrobiales</taxon>
        <taxon>Hyphomicrobiaceae</taxon>
        <taxon>Hyphomicrobium</taxon>
    </lineage>
</organism>
<dbReference type="SMART" id="SM00448">
    <property type="entry name" value="REC"/>
    <property type="match status" value="1"/>
</dbReference>
<dbReference type="PROSITE" id="PS50043">
    <property type="entry name" value="HTH_LUXR_2"/>
    <property type="match status" value="1"/>
</dbReference>
<dbReference type="InterPro" id="IPR000792">
    <property type="entry name" value="Tscrpt_reg_LuxR_C"/>
</dbReference>
<dbReference type="PRINTS" id="PR00038">
    <property type="entry name" value="HTHLUXR"/>
</dbReference>
<evidence type="ECO:0000259" key="4">
    <source>
        <dbReference type="PROSITE" id="PS50043"/>
    </source>
</evidence>
<comment type="caution">
    <text evidence="6">The sequence shown here is derived from an EMBL/GenBank/DDBJ whole genome shotgun (WGS) entry which is preliminary data.</text>
</comment>
<evidence type="ECO:0000313" key="7">
    <source>
        <dbReference type="Proteomes" id="UP000440694"/>
    </source>
</evidence>
<dbReference type="Gene3D" id="3.40.50.2300">
    <property type="match status" value="1"/>
</dbReference>
<dbReference type="EMBL" id="WMBQ01000001">
    <property type="protein sequence ID" value="MTD94504.1"/>
    <property type="molecule type" value="Genomic_DNA"/>
</dbReference>
<dbReference type="Pfam" id="PF00196">
    <property type="entry name" value="GerE"/>
    <property type="match status" value="1"/>
</dbReference>
<keyword evidence="2" id="KW-0238">DNA-binding</keyword>
<dbReference type="InterPro" id="IPR058245">
    <property type="entry name" value="NreC/VraR/RcsB-like_REC"/>
</dbReference>
<dbReference type="InterPro" id="IPR001789">
    <property type="entry name" value="Sig_transdc_resp-reg_receiver"/>
</dbReference>
<reference evidence="6 7" key="1">
    <citation type="submission" date="2019-11" db="EMBL/GenBank/DDBJ databases">
        <title>Identification of a novel strain.</title>
        <authorList>
            <person name="Xu Q."/>
            <person name="Wang G."/>
        </authorList>
    </citation>
    <scope>NUCLEOTIDE SEQUENCE [LARGE SCALE GENOMIC DNA]</scope>
    <source>
        <strain evidence="7">xq</strain>
    </source>
</reference>
<dbReference type="PROSITE" id="PS50110">
    <property type="entry name" value="RESPONSE_REGULATORY"/>
    <property type="match status" value="1"/>
</dbReference>
<feature type="modified residue" description="4-aspartylphosphate" evidence="3">
    <location>
        <position position="150"/>
    </location>
</feature>
<keyword evidence="1 3" id="KW-0597">Phosphoprotein</keyword>
<dbReference type="InterPro" id="IPR051015">
    <property type="entry name" value="EvgA-like"/>
</dbReference>
<feature type="domain" description="Response regulatory" evidence="5">
    <location>
        <begin position="98"/>
        <end position="215"/>
    </location>
</feature>
<evidence type="ECO:0000259" key="5">
    <source>
        <dbReference type="PROSITE" id="PS50110"/>
    </source>
</evidence>
<dbReference type="Proteomes" id="UP000440694">
    <property type="component" value="Unassembled WGS sequence"/>
</dbReference>
<dbReference type="AlphaFoldDB" id="A0A6I3KHL5"/>
<dbReference type="GO" id="GO:0003677">
    <property type="term" value="F:DNA binding"/>
    <property type="evidence" value="ECO:0007669"/>
    <property type="project" value="UniProtKB-KW"/>
</dbReference>
<dbReference type="GO" id="GO:0006355">
    <property type="term" value="P:regulation of DNA-templated transcription"/>
    <property type="evidence" value="ECO:0007669"/>
    <property type="project" value="InterPro"/>
</dbReference>
<dbReference type="CDD" id="cd06170">
    <property type="entry name" value="LuxR_C_like"/>
    <property type="match status" value="1"/>
</dbReference>
<dbReference type="PANTHER" id="PTHR45566:SF1">
    <property type="entry name" value="HTH-TYPE TRANSCRIPTIONAL REGULATOR YHJB-RELATED"/>
    <property type="match status" value="1"/>
</dbReference>
<dbReference type="GO" id="GO:0000160">
    <property type="term" value="P:phosphorelay signal transduction system"/>
    <property type="evidence" value="ECO:0007669"/>
    <property type="project" value="InterPro"/>
</dbReference>
<evidence type="ECO:0000313" key="6">
    <source>
        <dbReference type="EMBL" id="MTD94504.1"/>
    </source>
</evidence>
<evidence type="ECO:0000256" key="1">
    <source>
        <dbReference type="ARBA" id="ARBA00022553"/>
    </source>
</evidence>
<dbReference type="SUPFAM" id="SSF46894">
    <property type="entry name" value="C-terminal effector domain of the bipartite response regulators"/>
    <property type="match status" value="1"/>
</dbReference>
<dbReference type="InterPro" id="IPR036388">
    <property type="entry name" value="WH-like_DNA-bd_sf"/>
</dbReference>
<dbReference type="SMART" id="SM00421">
    <property type="entry name" value="HTH_LUXR"/>
    <property type="match status" value="1"/>
</dbReference>
<dbReference type="PANTHER" id="PTHR45566">
    <property type="entry name" value="HTH-TYPE TRANSCRIPTIONAL REGULATOR YHJB-RELATED"/>
    <property type="match status" value="1"/>
</dbReference>
<feature type="domain" description="HTH luxR-type" evidence="4">
    <location>
        <begin position="237"/>
        <end position="302"/>
    </location>
</feature>
<accession>A0A6I3KHL5</accession>
<proteinExistence type="predicted"/>
<dbReference type="InterPro" id="IPR016032">
    <property type="entry name" value="Sig_transdc_resp-reg_C-effctor"/>
</dbReference>
<dbReference type="SUPFAM" id="SSF52172">
    <property type="entry name" value="CheY-like"/>
    <property type="match status" value="1"/>
</dbReference>
<keyword evidence="7" id="KW-1185">Reference proteome</keyword>
<name>A0A6I3KHL5_9HYPH</name>
<dbReference type="Pfam" id="PF00072">
    <property type="entry name" value="Response_reg"/>
    <property type="match status" value="1"/>
</dbReference>
<dbReference type="Gene3D" id="1.10.10.10">
    <property type="entry name" value="Winged helix-like DNA-binding domain superfamily/Winged helix DNA-binding domain"/>
    <property type="match status" value="1"/>
</dbReference>